<sequence length="135" mass="15350">MLVSRYGVVKKYATESREEGDYDAQLKNLDRLVTNLQNKILYKLDEGLKPLASTTRTRISSKRKKELEPEPEPVYYAPRPFPLGSQFHYPSMMVLALEVGPHDLGFMGTPQRVVSPPGARYDPIGSGFEFRLFGR</sequence>
<reference evidence="1 2" key="1">
    <citation type="submission" date="2022-03" db="EMBL/GenBank/DDBJ databases">
        <authorList>
            <person name="Macdonald S."/>
            <person name="Ahmed S."/>
            <person name="Newling K."/>
        </authorList>
    </citation>
    <scope>NUCLEOTIDE SEQUENCE [LARGE SCALE GENOMIC DNA]</scope>
</reference>
<name>A0ABC8J2K8_ERUVS</name>
<accession>A0ABC8J2K8</accession>
<evidence type="ECO:0000313" key="2">
    <source>
        <dbReference type="Proteomes" id="UP001642260"/>
    </source>
</evidence>
<organism evidence="1 2">
    <name type="scientific">Eruca vesicaria subsp. sativa</name>
    <name type="common">Garden rocket</name>
    <name type="synonym">Eruca sativa</name>
    <dbReference type="NCBI Taxonomy" id="29727"/>
    <lineage>
        <taxon>Eukaryota</taxon>
        <taxon>Viridiplantae</taxon>
        <taxon>Streptophyta</taxon>
        <taxon>Embryophyta</taxon>
        <taxon>Tracheophyta</taxon>
        <taxon>Spermatophyta</taxon>
        <taxon>Magnoliopsida</taxon>
        <taxon>eudicotyledons</taxon>
        <taxon>Gunneridae</taxon>
        <taxon>Pentapetalae</taxon>
        <taxon>rosids</taxon>
        <taxon>malvids</taxon>
        <taxon>Brassicales</taxon>
        <taxon>Brassicaceae</taxon>
        <taxon>Brassiceae</taxon>
        <taxon>Eruca</taxon>
    </lineage>
</organism>
<dbReference type="EMBL" id="CAKOAT010072710">
    <property type="protein sequence ID" value="CAH8311070.1"/>
    <property type="molecule type" value="Genomic_DNA"/>
</dbReference>
<comment type="caution">
    <text evidence="1">The sequence shown here is derived from an EMBL/GenBank/DDBJ whole genome shotgun (WGS) entry which is preliminary data.</text>
</comment>
<keyword evidence="2" id="KW-1185">Reference proteome</keyword>
<proteinExistence type="predicted"/>
<dbReference type="Proteomes" id="UP001642260">
    <property type="component" value="Unassembled WGS sequence"/>
</dbReference>
<dbReference type="AlphaFoldDB" id="A0ABC8J2K8"/>
<protein>
    <submittedName>
        <fullName evidence="1">Uncharacterized protein</fullName>
    </submittedName>
</protein>
<gene>
    <name evidence="1" type="ORF">ERUC_LOCUS5869</name>
</gene>
<evidence type="ECO:0000313" key="1">
    <source>
        <dbReference type="EMBL" id="CAH8311070.1"/>
    </source>
</evidence>